<dbReference type="InterPro" id="IPR009562">
    <property type="entry name" value="DUF1178"/>
</dbReference>
<organism evidence="1 2">
    <name type="scientific">Pseudovibrio japonicus</name>
    <dbReference type="NCBI Taxonomy" id="366534"/>
    <lineage>
        <taxon>Bacteria</taxon>
        <taxon>Pseudomonadati</taxon>
        <taxon>Pseudomonadota</taxon>
        <taxon>Alphaproteobacteria</taxon>
        <taxon>Hyphomicrobiales</taxon>
        <taxon>Stappiaceae</taxon>
        <taxon>Pseudovibrio</taxon>
    </lineage>
</organism>
<evidence type="ECO:0008006" key="3">
    <source>
        <dbReference type="Google" id="ProtNLM"/>
    </source>
</evidence>
<evidence type="ECO:0000313" key="2">
    <source>
        <dbReference type="Proteomes" id="UP000637980"/>
    </source>
</evidence>
<dbReference type="Proteomes" id="UP000637980">
    <property type="component" value="Unassembled WGS sequence"/>
</dbReference>
<dbReference type="Pfam" id="PF06676">
    <property type="entry name" value="DUF1178"/>
    <property type="match status" value="1"/>
</dbReference>
<gene>
    <name evidence="1" type="ORF">GCM10007094_17060</name>
</gene>
<protein>
    <recommendedName>
        <fullName evidence="3">DUF1178 family protein</fullName>
    </recommendedName>
</protein>
<dbReference type="RefSeq" id="WP_189436313.1">
    <property type="nucleotide sequence ID" value="NZ_BMXE01000002.1"/>
</dbReference>
<accession>A0ABQ3E7X9</accession>
<evidence type="ECO:0000313" key="1">
    <source>
        <dbReference type="EMBL" id="GHB28992.1"/>
    </source>
</evidence>
<comment type="caution">
    <text evidence="1">The sequence shown here is derived from an EMBL/GenBank/DDBJ whole genome shotgun (WGS) entry which is preliminary data.</text>
</comment>
<dbReference type="EMBL" id="BMXE01000002">
    <property type="protein sequence ID" value="GHB28992.1"/>
    <property type="molecule type" value="Genomic_DNA"/>
</dbReference>
<keyword evidence="2" id="KW-1185">Reference proteome</keyword>
<name>A0ABQ3E7X9_9HYPH</name>
<proteinExistence type="predicted"/>
<reference evidence="2" key="1">
    <citation type="journal article" date="2019" name="Int. J. Syst. Evol. Microbiol.">
        <title>The Global Catalogue of Microorganisms (GCM) 10K type strain sequencing project: providing services to taxonomists for standard genome sequencing and annotation.</title>
        <authorList>
            <consortium name="The Broad Institute Genomics Platform"/>
            <consortium name="The Broad Institute Genome Sequencing Center for Infectious Disease"/>
            <person name="Wu L."/>
            <person name="Ma J."/>
        </authorList>
    </citation>
    <scope>NUCLEOTIDE SEQUENCE [LARGE SCALE GENOMIC DNA]</scope>
    <source>
        <strain evidence="2">KCTC 12861</strain>
    </source>
</reference>
<sequence length="191" mass="20599">MINYSLACDNGHEFDGWFRNSGDYDKQKSLGLLVCPVCDSASVHKRLMAPNVSTSRSQKKARGEQQAAQAVAAAAAQATASKNTASTPSAGTAVPTAGAEQAVSTPLAAAELQKVPEKAKELVEALREFRKQVVTNSEYVGDKFAEEARKIHYGETEERGIYGETTPDDAKELMEEGIELMPLPVLPEDRN</sequence>
<dbReference type="PIRSF" id="PIRSF032131">
    <property type="entry name" value="UCP032131"/>
    <property type="match status" value="1"/>
</dbReference>